<feature type="compositionally biased region" description="Gly residues" evidence="1">
    <location>
        <begin position="45"/>
        <end position="63"/>
    </location>
</feature>
<organism evidence="2 3">
    <name type="scientific">Actinomadura vinacea</name>
    <dbReference type="NCBI Taxonomy" id="115336"/>
    <lineage>
        <taxon>Bacteria</taxon>
        <taxon>Bacillati</taxon>
        <taxon>Actinomycetota</taxon>
        <taxon>Actinomycetes</taxon>
        <taxon>Streptosporangiales</taxon>
        <taxon>Thermomonosporaceae</taxon>
        <taxon>Actinomadura</taxon>
    </lineage>
</organism>
<gene>
    <name evidence="2" type="ORF">GCM10010191_61460</name>
</gene>
<sequence>MATFVLVACRGGSLSGVRAQGRLYLLGDCFGGGPARGGALALPGEEGGQAQGEEGGAGEGGADGRSRVLRQLAAAVSDTGTAPKGPVGGMAGLRRNRQVWGISRRLKSTG</sequence>
<comment type="caution">
    <text evidence="2">The sequence shown here is derived from an EMBL/GenBank/DDBJ whole genome shotgun (WGS) entry which is preliminary data.</text>
</comment>
<protein>
    <submittedName>
        <fullName evidence="2">Uncharacterized protein</fullName>
    </submittedName>
</protein>
<evidence type="ECO:0000313" key="3">
    <source>
        <dbReference type="Proteomes" id="UP001501231"/>
    </source>
</evidence>
<dbReference type="Proteomes" id="UP001501231">
    <property type="component" value="Unassembled WGS sequence"/>
</dbReference>
<evidence type="ECO:0000313" key="2">
    <source>
        <dbReference type="EMBL" id="GAA2438062.1"/>
    </source>
</evidence>
<dbReference type="EMBL" id="BAAARW010000022">
    <property type="protein sequence ID" value="GAA2438062.1"/>
    <property type="molecule type" value="Genomic_DNA"/>
</dbReference>
<proteinExistence type="predicted"/>
<evidence type="ECO:0000256" key="1">
    <source>
        <dbReference type="SAM" id="MobiDB-lite"/>
    </source>
</evidence>
<name>A0ABN3JV20_9ACTN</name>
<accession>A0ABN3JV20</accession>
<reference evidence="3" key="1">
    <citation type="journal article" date="2019" name="Int. J. Syst. Evol. Microbiol.">
        <title>The Global Catalogue of Microorganisms (GCM) 10K type strain sequencing project: providing services to taxonomists for standard genome sequencing and annotation.</title>
        <authorList>
            <consortium name="The Broad Institute Genomics Platform"/>
            <consortium name="The Broad Institute Genome Sequencing Center for Infectious Disease"/>
            <person name="Wu L."/>
            <person name="Ma J."/>
        </authorList>
    </citation>
    <scope>NUCLEOTIDE SEQUENCE [LARGE SCALE GENOMIC DNA]</scope>
    <source>
        <strain evidence="3">JCM 3325</strain>
    </source>
</reference>
<feature type="region of interest" description="Disordered" evidence="1">
    <location>
        <begin position="40"/>
        <end position="64"/>
    </location>
</feature>
<keyword evidence="3" id="KW-1185">Reference proteome</keyword>